<feature type="compositionally biased region" description="Basic and acidic residues" evidence="18">
    <location>
        <begin position="368"/>
        <end position="382"/>
    </location>
</feature>
<evidence type="ECO:0000256" key="10">
    <source>
        <dbReference type="ARBA" id="ARBA00023132"/>
    </source>
</evidence>
<evidence type="ECO:0000256" key="14">
    <source>
        <dbReference type="ARBA" id="ARBA00029983"/>
    </source>
</evidence>
<keyword evidence="20" id="KW-1185">Reference proteome</keyword>
<organism evidence="19 20">
    <name type="scientific">Gouania willdenowi</name>
    <name type="common">Blunt-snouted clingfish</name>
    <name type="synonym">Lepadogaster willdenowi</name>
    <dbReference type="NCBI Taxonomy" id="441366"/>
    <lineage>
        <taxon>Eukaryota</taxon>
        <taxon>Metazoa</taxon>
        <taxon>Chordata</taxon>
        <taxon>Craniata</taxon>
        <taxon>Vertebrata</taxon>
        <taxon>Euteleostomi</taxon>
        <taxon>Actinopterygii</taxon>
        <taxon>Neopterygii</taxon>
        <taxon>Teleostei</taxon>
        <taxon>Neoteleostei</taxon>
        <taxon>Acanthomorphata</taxon>
        <taxon>Ovalentaria</taxon>
        <taxon>Blenniimorphae</taxon>
        <taxon>Blenniiformes</taxon>
        <taxon>Gobiesocoidei</taxon>
        <taxon>Gobiesocidae</taxon>
        <taxon>Gobiesocinae</taxon>
        <taxon>Gouania</taxon>
    </lineage>
</organism>
<dbReference type="FunFam" id="1.25.40.510:FF:000001">
    <property type="entry name" value="Nucleoporin GLE1 isoform 1"/>
    <property type="match status" value="1"/>
</dbReference>
<evidence type="ECO:0000313" key="19">
    <source>
        <dbReference type="Ensembl" id="ENSGWIP00000014448.1"/>
    </source>
</evidence>
<reference evidence="19" key="3">
    <citation type="submission" date="2025-09" db="UniProtKB">
        <authorList>
            <consortium name="Ensembl"/>
        </authorList>
    </citation>
    <scope>IDENTIFICATION</scope>
</reference>
<evidence type="ECO:0000256" key="15">
    <source>
        <dbReference type="ARBA" id="ARBA00030897"/>
    </source>
</evidence>
<comment type="subcellular location">
    <subcellularLocation>
        <location evidence="1">Cytoplasm</location>
    </subcellularLocation>
    <subcellularLocation>
        <location evidence="2">Nucleus</location>
        <location evidence="2">Nuclear pore complex</location>
    </subcellularLocation>
</comment>
<evidence type="ECO:0000256" key="16">
    <source>
        <dbReference type="ARBA" id="ARBA00031503"/>
    </source>
</evidence>
<evidence type="ECO:0000256" key="17">
    <source>
        <dbReference type="SAM" id="Coils"/>
    </source>
</evidence>
<dbReference type="Pfam" id="PF07817">
    <property type="entry name" value="GLE1"/>
    <property type="match status" value="1"/>
</dbReference>
<keyword evidence="9 17" id="KW-0175">Coiled coil</keyword>
<feature type="region of interest" description="Disordered" evidence="18">
    <location>
        <begin position="361"/>
        <end position="416"/>
    </location>
</feature>
<reference evidence="19" key="2">
    <citation type="submission" date="2025-08" db="UniProtKB">
        <authorList>
            <consortium name="Ensembl"/>
        </authorList>
    </citation>
    <scope>IDENTIFICATION</scope>
</reference>
<evidence type="ECO:0000256" key="11">
    <source>
        <dbReference type="ARBA" id="ARBA00023242"/>
    </source>
</evidence>
<feature type="region of interest" description="Disordered" evidence="18">
    <location>
        <begin position="69"/>
        <end position="88"/>
    </location>
</feature>
<dbReference type="GO" id="GO:0000822">
    <property type="term" value="F:inositol hexakisphosphate binding"/>
    <property type="evidence" value="ECO:0007669"/>
    <property type="project" value="TreeGrafter"/>
</dbReference>
<reference evidence="19" key="1">
    <citation type="submission" date="2020-06" db="EMBL/GenBank/DDBJ databases">
        <authorList>
            <consortium name="Wellcome Sanger Institute Data Sharing"/>
        </authorList>
    </citation>
    <scope>NUCLEOTIDE SEQUENCE [LARGE SCALE GENOMIC DNA]</scope>
</reference>
<accession>A0A8C5E020</accession>
<dbReference type="Ensembl" id="ENSGWIT00000015968.1">
    <property type="protein sequence ID" value="ENSGWIP00000014448.1"/>
    <property type="gene ID" value="ENSGWIG00000008161.1"/>
</dbReference>
<evidence type="ECO:0000313" key="20">
    <source>
        <dbReference type="Proteomes" id="UP000694680"/>
    </source>
</evidence>
<evidence type="ECO:0000256" key="3">
    <source>
        <dbReference type="ARBA" id="ARBA00011056"/>
    </source>
</evidence>
<dbReference type="GO" id="GO:0031369">
    <property type="term" value="F:translation initiation factor binding"/>
    <property type="evidence" value="ECO:0007669"/>
    <property type="project" value="TreeGrafter"/>
</dbReference>
<evidence type="ECO:0000256" key="6">
    <source>
        <dbReference type="ARBA" id="ARBA00022816"/>
    </source>
</evidence>
<gene>
    <name evidence="19" type="primary">LOC114469567</name>
</gene>
<keyword evidence="4" id="KW-0813">Transport</keyword>
<dbReference type="InterPro" id="IPR038506">
    <property type="entry name" value="GLE1-like_sf"/>
</dbReference>
<evidence type="ECO:0000256" key="18">
    <source>
        <dbReference type="SAM" id="MobiDB-lite"/>
    </source>
</evidence>
<dbReference type="PANTHER" id="PTHR12960">
    <property type="entry name" value="GLE-1-RELATED"/>
    <property type="match status" value="1"/>
</dbReference>
<dbReference type="GO" id="GO:0015031">
    <property type="term" value="P:protein transport"/>
    <property type="evidence" value="ECO:0007669"/>
    <property type="project" value="UniProtKB-KW"/>
</dbReference>
<proteinExistence type="inferred from homology"/>
<keyword evidence="5" id="KW-0963">Cytoplasm</keyword>
<dbReference type="InterPro" id="IPR012476">
    <property type="entry name" value="GLE1"/>
</dbReference>
<keyword evidence="7" id="KW-0653">Protein transport</keyword>
<dbReference type="GO" id="GO:0044614">
    <property type="term" value="C:nuclear pore cytoplasmic filaments"/>
    <property type="evidence" value="ECO:0007669"/>
    <property type="project" value="TreeGrafter"/>
</dbReference>
<keyword evidence="11" id="KW-0539">Nucleus</keyword>
<dbReference type="Proteomes" id="UP000694680">
    <property type="component" value="Chromosome 9"/>
</dbReference>
<dbReference type="AlphaFoldDB" id="A0A8C5E020"/>
<comment type="function">
    <text evidence="12">Required for the export of mRNAs containing poly(A) tails from the nucleus into the cytoplasm. May be involved in the terminal step of the mRNA transport through the nuclear pore complex (NPC).</text>
</comment>
<feature type="compositionally biased region" description="Basic and acidic residues" evidence="18">
    <location>
        <begin position="390"/>
        <end position="405"/>
    </location>
</feature>
<keyword evidence="10" id="KW-0906">Nuclear pore complex</keyword>
<name>A0A8C5E020_GOUWI</name>
<evidence type="ECO:0000256" key="5">
    <source>
        <dbReference type="ARBA" id="ARBA00022490"/>
    </source>
</evidence>
<evidence type="ECO:0000256" key="13">
    <source>
        <dbReference type="ARBA" id="ARBA00026227"/>
    </source>
</evidence>
<feature type="region of interest" description="Disordered" evidence="18">
    <location>
        <begin position="126"/>
        <end position="157"/>
    </location>
</feature>
<dbReference type="GO" id="GO:0005543">
    <property type="term" value="F:phospholipid binding"/>
    <property type="evidence" value="ECO:0007669"/>
    <property type="project" value="TreeGrafter"/>
</dbReference>
<evidence type="ECO:0000256" key="2">
    <source>
        <dbReference type="ARBA" id="ARBA00004567"/>
    </source>
</evidence>
<dbReference type="GO" id="GO:0016973">
    <property type="term" value="P:poly(A)+ mRNA export from nucleus"/>
    <property type="evidence" value="ECO:0007669"/>
    <property type="project" value="InterPro"/>
</dbReference>
<dbReference type="Gene3D" id="1.25.40.510">
    <property type="entry name" value="GLE1-like"/>
    <property type="match status" value="1"/>
</dbReference>
<evidence type="ECO:0000256" key="9">
    <source>
        <dbReference type="ARBA" id="ARBA00023054"/>
    </source>
</evidence>
<evidence type="ECO:0000256" key="8">
    <source>
        <dbReference type="ARBA" id="ARBA00023010"/>
    </source>
</evidence>
<evidence type="ECO:0000256" key="4">
    <source>
        <dbReference type="ARBA" id="ARBA00022448"/>
    </source>
</evidence>
<evidence type="ECO:0000256" key="1">
    <source>
        <dbReference type="ARBA" id="ARBA00004496"/>
    </source>
</evidence>
<dbReference type="GO" id="GO:0005737">
    <property type="term" value="C:cytoplasm"/>
    <property type="evidence" value="ECO:0007669"/>
    <property type="project" value="UniProtKB-SubCell"/>
</dbReference>
<protein>
    <recommendedName>
        <fullName evidence="13">mRNA export factor GLE1</fullName>
    </recommendedName>
    <alternativeName>
        <fullName evidence="15">GLE1 RNA export mediator</fullName>
    </alternativeName>
    <alternativeName>
        <fullName evidence="16">GLE1-like protein</fullName>
    </alternativeName>
    <alternativeName>
        <fullName evidence="14">Nucleoporin GLE1</fullName>
    </alternativeName>
</protein>
<comment type="similarity">
    <text evidence="3">Belongs to the GLE1 family.</text>
</comment>
<feature type="coiled-coil region" evidence="17">
    <location>
        <begin position="167"/>
        <end position="226"/>
    </location>
</feature>
<evidence type="ECO:0000256" key="12">
    <source>
        <dbReference type="ARBA" id="ARBA00024680"/>
    </source>
</evidence>
<evidence type="ECO:0000256" key="7">
    <source>
        <dbReference type="ARBA" id="ARBA00022927"/>
    </source>
</evidence>
<sequence>MKESIPFLKVKLMMPSENQRWETLQAIKNSPKGRIKSDPHWSDRGENILAGYVETLSLSLNAGLILKKLSPPPPPETPSLASSSGCSTPGLSQGVSTFVGSNGTIPSISNQHLIISVTKESVQPQATSDGLKLGSPLEEGRTPTFLPSPPTLPLLSPRDMEMNGCIMAFEEEQREKAKAAVRKRQQQLEETVLAIAAADSEQLKRIEELMELKQRQENQMMRDLRDRETKESMGRQEQLKEAHRHRIKILNMRVWESEQQRVREAELERQRQAEGRERLNNLNNIQEEILQLNQLLDPSTHITEHLLAGSLSSYTTRGNQLCSQVSEVVHKTAEGEFPGVEDMMVAKQALHNMKTLIQQMQEEAVSAQEEKKKRGEEEEHRKQVALQQQKEAEKKAAESSKEKAQRKGLQNRADGSTMKWFRDLQTSLSQCAQSFEQLSSSRDKQTKKIKMELQKTATTPVCQISPISGSLLRGIFDKIDNLLSGRSTECGGKSVSTSLHPQGLNFVSYKIAEKFVRLGEEEVASNHKAAFPIAVVASGIWELHPKVGDLILAHLHKSCPYSIPHYPPMKDGMSVKEYQEILGYHVDESGVENQDQFLKRMSGMIRLYAAIVQLRWPFGSKQEPVPHGLNHGWRWLAQVLNMAPVVDITATLLYDFLEVCGNALIKQYQNQFWKLILLLKEEYLPR</sequence>
<keyword evidence="6" id="KW-0509">mRNA transport</keyword>
<dbReference type="PANTHER" id="PTHR12960:SF0">
    <property type="entry name" value="MRNA EXPORT FACTOR GLE1"/>
    <property type="match status" value="1"/>
</dbReference>
<keyword evidence="8" id="KW-0811">Translocation</keyword>